<dbReference type="PANTHER" id="PTHR31355:SF22">
    <property type="entry name" value="TORTIFOLIA1-LIKE PROTEIN 2"/>
    <property type="match status" value="1"/>
</dbReference>
<protein>
    <submittedName>
        <fullName evidence="4 5">TORTIFOLIA1-like protein 2</fullName>
    </submittedName>
</protein>
<dbReference type="SMART" id="SM01349">
    <property type="entry name" value="TOG"/>
    <property type="match status" value="1"/>
</dbReference>
<feature type="region of interest" description="Disordered" evidence="1">
    <location>
        <begin position="817"/>
        <end position="836"/>
    </location>
</feature>
<evidence type="ECO:0000313" key="5">
    <source>
        <dbReference type="RefSeq" id="XP_020109063.1"/>
    </source>
</evidence>
<name>A0A6P5GT56_ANACO</name>
<evidence type="ECO:0000313" key="3">
    <source>
        <dbReference type="Proteomes" id="UP000515123"/>
    </source>
</evidence>
<dbReference type="GO" id="GO:0008017">
    <property type="term" value="F:microtubule binding"/>
    <property type="evidence" value="ECO:0007669"/>
    <property type="project" value="InterPro"/>
</dbReference>
<keyword evidence="3" id="KW-1185">Reference proteome</keyword>
<dbReference type="GeneID" id="109724601"/>
<organism evidence="5">
    <name type="scientific">Ananas comosus</name>
    <name type="common">Pineapple</name>
    <name type="synonym">Ananas ananas</name>
    <dbReference type="NCBI Taxonomy" id="4615"/>
    <lineage>
        <taxon>Eukaryota</taxon>
        <taxon>Viridiplantae</taxon>
        <taxon>Streptophyta</taxon>
        <taxon>Embryophyta</taxon>
        <taxon>Tracheophyta</taxon>
        <taxon>Spermatophyta</taxon>
        <taxon>Magnoliopsida</taxon>
        <taxon>Liliopsida</taxon>
        <taxon>Poales</taxon>
        <taxon>Bromeliaceae</taxon>
        <taxon>Bromelioideae</taxon>
        <taxon>Ananas</taxon>
    </lineage>
</organism>
<dbReference type="Pfam" id="PF24714">
    <property type="entry name" value="TOR1L1_N"/>
    <property type="match status" value="1"/>
</dbReference>
<dbReference type="PANTHER" id="PTHR31355">
    <property type="entry name" value="MICROTUBULE-ASSOCIATED PROTEIN TORTIFOLIA1"/>
    <property type="match status" value="1"/>
</dbReference>
<reference evidence="4 5" key="2">
    <citation type="submission" date="2025-04" db="UniProtKB">
        <authorList>
            <consortium name="RefSeq"/>
        </authorList>
    </citation>
    <scope>IDENTIFICATION</scope>
    <source>
        <tissue evidence="4 5">Leaf</tissue>
    </source>
</reference>
<dbReference type="AlphaFoldDB" id="A0A6P5GT56"/>
<feature type="domain" description="TOG" evidence="2">
    <location>
        <begin position="48"/>
        <end position="295"/>
    </location>
</feature>
<evidence type="ECO:0000256" key="1">
    <source>
        <dbReference type="SAM" id="MobiDB-lite"/>
    </source>
</evidence>
<reference evidence="3" key="1">
    <citation type="journal article" date="2015" name="Nat. Genet.">
        <title>The pineapple genome and the evolution of CAM photosynthesis.</title>
        <authorList>
            <person name="Ming R."/>
            <person name="VanBuren R."/>
            <person name="Wai C.M."/>
            <person name="Tang H."/>
            <person name="Schatz M.C."/>
            <person name="Bowers J.E."/>
            <person name="Lyons E."/>
            <person name="Wang M.L."/>
            <person name="Chen J."/>
            <person name="Biggers E."/>
            <person name="Zhang J."/>
            <person name="Huang L."/>
            <person name="Zhang L."/>
            <person name="Miao W."/>
            <person name="Zhang J."/>
            <person name="Ye Z."/>
            <person name="Miao C."/>
            <person name="Lin Z."/>
            <person name="Wang H."/>
            <person name="Zhou H."/>
            <person name="Yim W.C."/>
            <person name="Priest H.D."/>
            <person name="Zheng C."/>
            <person name="Woodhouse M."/>
            <person name="Edger P.P."/>
            <person name="Guyot R."/>
            <person name="Guo H.B."/>
            <person name="Guo H."/>
            <person name="Zheng G."/>
            <person name="Singh R."/>
            <person name="Sharma A."/>
            <person name="Min X."/>
            <person name="Zheng Y."/>
            <person name="Lee H."/>
            <person name="Gurtowski J."/>
            <person name="Sedlazeck F.J."/>
            <person name="Harkess A."/>
            <person name="McKain M.R."/>
            <person name="Liao Z."/>
            <person name="Fang J."/>
            <person name="Liu J."/>
            <person name="Zhang X."/>
            <person name="Zhang Q."/>
            <person name="Hu W."/>
            <person name="Qin Y."/>
            <person name="Wang K."/>
            <person name="Chen L.Y."/>
            <person name="Shirley N."/>
            <person name="Lin Y.R."/>
            <person name="Liu L.Y."/>
            <person name="Hernandez A.G."/>
            <person name="Wright C.L."/>
            <person name="Bulone V."/>
            <person name="Tuskan G.A."/>
            <person name="Heath K."/>
            <person name="Zee F."/>
            <person name="Moore P.H."/>
            <person name="Sunkar R."/>
            <person name="Leebens-Mack J.H."/>
            <person name="Mockler T."/>
            <person name="Bennetzen J.L."/>
            <person name="Freeling M."/>
            <person name="Sankoff D."/>
            <person name="Paterson A.H."/>
            <person name="Zhu X."/>
            <person name="Yang X."/>
            <person name="Smith J.A."/>
            <person name="Cushman J.C."/>
            <person name="Paull R.E."/>
            <person name="Yu Q."/>
        </authorList>
    </citation>
    <scope>NUCLEOTIDE SEQUENCE [LARGE SCALE GENOMIC DNA]</scope>
    <source>
        <strain evidence="3">cv. F153</strain>
    </source>
</reference>
<accession>A0A6P5GT56</accession>
<dbReference type="InterPro" id="IPR011989">
    <property type="entry name" value="ARM-like"/>
</dbReference>
<dbReference type="InterPro" id="IPR034085">
    <property type="entry name" value="TOG"/>
</dbReference>
<proteinExistence type="predicted"/>
<dbReference type="InterPro" id="IPR057599">
    <property type="entry name" value="TORTIFOLIA1/TORL1-2_C"/>
</dbReference>
<dbReference type="SUPFAM" id="SSF48371">
    <property type="entry name" value="ARM repeat"/>
    <property type="match status" value="1"/>
</dbReference>
<dbReference type="RefSeq" id="XP_020109063.1">
    <property type="nucleotide sequence ID" value="XM_020253474.1"/>
</dbReference>
<evidence type="ECO:0000313" key="4">
    <source>
        <dbReference type="RefSeq" id="XP_020109062.1"/>
    </source>
</evidence>
<dbReference type="InterPro" id="IPR016024">
    <property type="entry name" value="ARM-type_fold"/>
</dbReference>
<dbReference type="GO" id="GO:0005874">
    <property type="term" value="C:microtubule"/>
    <property type="evidence" value="ECO:0007669"/>
    <property type="project" value="InterPro"/>
</dbReference>
<evidence type="ECO:0000259" key="2">
    <source>
        <dbReference type="SMART" id="SM01349"/>
    </source>
</evidence>
<dbReference type="Gene3D" id="1.25.10.10">
    <property type="entry name" value="Leucine-rich Repeat Variant"/>
    <property type="match status" value="1"/>
</dbReference>
<dbReference type="InterPro" id="IPR057600">
    <property type="entry name" value="TORTIFOLIA1/SINE1-2_N"/>
</dbReference>
<dbReference type="OrthoDB" id="298726at2759"/>
<dbReference type="Pfam" id="PF24713">
    <property type="entry name" value="TOR1L1_C"/>
    <property type="match status" value="1"/>
</dbReference>
<dbReference type="Proteomes" id="UP000515123">
    <property type="component" value="Linkage group 19"/>
</dbReference>
<sequence>MKPNMMNLKGKSGGRMVTTQQVIFEMKHKLVLSLNKLADRDTHQIGVEELQKAAEGLSPELIGPFVSCITDTDSEQKSAVRKECVKVMGTLARFHGSLLAPHLPKMVASVVKRLKDSDSVVRDACVETCGVLAMSIRNYNGANGEGGSGGFIILVRPLFEALGEQNRYVQAGSALCLAKVIDESGDLSLSILPQMLARVVKLLKNPHFMAKPAIIELIRSIIQAGGASSQQALSTAINSITEALKSNDWTTRKAASVALASIAIGAGYLLGSFKASCLRSLECCRFDKVKPVRDAILHAVQCWKALPGPGSPEPSEVGSSTKENFGGDYHDVTSVSDGGWRDSSFRKATPVSVLSGNSITSMKKRAPLSMKRTTLNSVSNHQEGKANDWHIEISLPKSHNPKDAERREANAILEQGIKYEYDAADYKPESSSVSDLASRSYETKHITVTQECIEDCDSENLIGINDKFARQEIEPGSFTSRERKSLDSTVTDLGSQGMHGCCLHAANELTFIKKQLVEIETKQANLLDLLQVFMGNSMDNLSTLQSKVHNLEHAVQKIVHCVTPNESCSTIAISKLLKSQCASPSPRLSISTPRPSVEVNYKPPLLSTNNGDLCRDNASPKSRTATSVKVGVDLWRDPTLNIAKNSIDGRQGRQRKIHERTYCSASNESPRQMKLESMTGIWKQIKELLSTGDVESAYTEAIHSGADHCVIELMDRTGPVLERLTPETTNEVLRVLATHFLDQRLLDSRLHWLQQVVDLCSNHEPRHIFLSPRAQMEFLSAIHEVTTKGFVDPVDRILIKQITTKLSQLCGDVSGRKPLRNRGPAGTKISLSTAMR</sequence>
<dbReference type="RefSeq" id="XP_020109062.1">
    <property type="nucleotide sequence ID" value="XM_020253473.1"/>
</dbReference>
<gene>
    <name evidence="4 5" type="primary">LOC109724601</name>
</gene>
<dbReference type="InterPro" id="IPR033337">
    <property type="entry name" value="TORTIFOLIA1/SINE1-2"/>
</dbReference>